<sequence>MILPEGKNIAQLLEPGQYEDDLISDERRVAIVAALVNPVGSENQAHSTGRPEMVYLLNRSTQGISLGG</sequence>
<proteinExistence type="predicted"/>
<gene>
    <name evidence="1" type="ORF">F6J89_02105</name>
</gene>
<evidence type="ECO:0000313" key="1">
    <source>
        <dbReference type="EMBL" id="NER26434.1"/>
    </source>
</evidence>
<dbReference type="EMBL" id="JAAHFQ010000029">
    <property type="protein sequence ID" value="NER26434.1"/>
    <property type="molecule type" value="Genomic_DNA"/>
</dbReference>
<reference evidence="1" key="1">
    <citation type="submission" date="2019-11" db="EMBL/GenBank/DDBJ databases">
        <title>Genomic insights into an expanded diversity of filamentous marine cyanobacteria reveals the extraordinary biosynthetic potential of Moorea and Okeania.</title>
        <authorList>
            <person name="Ferreira Leao T."/>
            <person name="Wang M."/>
            <person name="Moss N."/>
            <person name="Da Silva R."/>
            <person name="Sanders J."/>
            <person name="Nurk S."/>
            <person name="Gurevich A."/>
            <person name="Humphrey G."/>
            <person name="Reher R."/>
            <person name="Zhu Q."/>
            <person name="Belda-Ferre P."/>
            <person name="Glukhov E."/>
            <person name="Rex R."/>
            <person name="Dorrestein P.C."/>
            <person name="Knight R."/>
            <person name="Pevzner P."/>
            <person name="Gerwick W.H."/>
            <person name="Gerwick L."/>
        </authorList>
    </citation>
    <scope>NUCLEOTIDE SEQUENCE</scope>
    <source>
        <strain evidence="1">SIO1C4</strain>
    </source>
</reference>
<comment type="caution">
    <text evidence="1">The sequence shown here is derived from an EMBL/GenBank/DDBJ whole genome shotgun (WGS) entry which is preliminary data.</text>
</comment>
<protein>
    <submittedName>
        <fullName evidence="1">Uncharacterized protein</fullName>
    </submittedName>
</protein>
<dbReference type="AlphaFoldDB" id="A0A6B3N8I6"/>
<name>A0A6B3N8I6_9CYAN</name>
<accession>A0A6B3N8I6</accession>
<organism evidence="1">
    <name type="scientific">Symploca sp. SIO1C4</name>
    <dbReference type="NCBI Taxonomy" id="2607765"/>
    <lineage>
        <taxon>Bacteria</taxon>
        <taxon>Bacillati</taxon>
        <taxon>Cyanobacteriota</taxon>
        <taxon>Cyanophyceae</taxon>
        <taxon>Coleofasciculales</taxon>
        <taxon>Coleofasciculaceae</taxon>
        <taxon>Symploca</taxon>
    </lineage>
</organism>